<name>A0A1M4SCD5_9FIRM</name>
<dbReference type="PANTHER" id="PTHR12815">
    <property type="entry name" value="SORTING AND ASSEMBLY MACHINERY SAMM50 PROTEIN FAMILY MEMBER"/>
    <property type="match status" value="1"/>
</dbReference>
<dbReference type="Proteomes" id="UP000184404">
    <property type="component" value="Unassembled WGS sequence"/>
</dbReference>
<feature type="compositionally biased region" description="Low complexity" evidence="6">
    <location>
        <begin position="135"/>
        <end position="146"/>
    </location>
</feature>
<evidence type="ECO:0000259" key="8">
    <source>
        <dbReference type="PROSITE" id="PS51779"/>
    </source>
</evidence>
<evidence type="ECO:0000256" key="6">
    <source>
        <dbReference type="SAM" id="MobiDB-lite"/>
    </source>
</evidence>
<dbReference type="AlphaFoldDB" id="A0A1M4SCD5"/>
<feature type="domain" description="POTRA" evidence="8">
    <location>
        <begin position="342"/>
        <end position="415"/>
    </location>
</feature>
<organism evidence="9 10">
    <name type="scientific">Schwartzia succinivorans DSM 10502</name>
    <dbReference type="NCBI Taxonomy" id="1123243"/>
    <lineage>
        <taxon>Bacteria</taxon>
        <taxon>Bacillati</taxon>
        <taxon>Bacillota</taxon>
        <taxon>Negativicutes</taxon>
        <taxon>Selenomonadales</taxon>
        <taxon>Selenomonadaceae</taxon>
        <taxon>Schwartzia</taxon>
    </lineage>
</organism>
<dbReference type="EMBL" id="FQUG01000002">
    <property type="protein sequence ID" value="SHE29861.1"/>
    <property type="molecule type" value="Genomic_DNA"/>
</dbReference>
<evidence type="ECO:0000313" key="10">
    <source>
        <dbReference type="Proteomes" id="UP000184404"/>
    </source>
</evidence>
<evidence type="ECO:0000256" key="4">
    <source>
        <dbReference type="ARBA" id="ARBA00023136"/>
    </source>
</evidence>
<feature type="signal peptide" evidence="7">
    <location>
        <begin position="1"/>
        <end position="29"/>
    </location>
</feature>
<comment type="subcellular location">
    <subcellularLocation>
        <location evidence="1">Membrane</location>
    </subcellularLocation>
</comment>
<dbReference type="InterPro" id="IPR010827">
    <property type="entry name" value="BamA/TamA_POTRA"/>
</dbReference>
<dbReference type="PANTHER" id="PTHR12815:SF47">
    <property type="entry name" value="TRANSLOCATION AND ASSEMBLY MODULE SUBUNIT TAMA"/>
    <property type="match status" value="1"/>
</dbReference>
<evidence type="ECO:0000256" key="7">
    <source>
        <dbReference type="SAM" id="SignalP"/>
    </source>
</evidence>
<dbReference type="GO" id="GO:0019867">
    <property type="term" value="C:outer membrane"/>
    <property type="evidence" value="ECO:0007669"/>
    <property type="project" value="InterPro"/>
</dbReference>
<reference evidence="9 10" key="1">
    <citation type="submission" date="2016-11" db="EMBL/GenBank/DDBJ databases">
        <authorList>
            <person name="Jaros S."/>
            <person name="Januszkiewicz K."/>
            <person name="Wedrychowicz H."/>
        </authorList>
    </citation>
    <scope>NUCLEOTIDE SEQUENCE [LARGE SCALE GENOMIC DNA]</scope>
    <source>
        <strain evidence="9 10">DSM 10502</strain>
    </source>
</reference>
<sequence>MTKKSYRALALSVALTASVTALPAQYVYAAEEGEPAAEGVFNPLNLPDISAAPSEVIPSDQATAEQTTAPGVARPELTPEEIAAARAKAEAEEAAAQAKAAENAAAQADANAADKQLKETGTLPTEIPAEVPAEAAAENADVSAEAAPEEAPKEAAPEAAKPAAADNANQTAADRWAKSRPDEDRIDRWLSSFEGQTIVDVEFQGASPETLKDAKAALSTRSGDVFKKDRMENDRAAIYDTGWFYDVFPTFQTIPEGVVITYHVLENPTLVSFELTGNKAESTEKLMKLVTVKEGRMLNTRELHENIQAITNKYHDDGYILVKLSNLDIDRDGKLKIVINEGILEGYTVKGNTKTKDKVVIREMRQKPGEAFNAKLARRGMQRVYNLGFFEDVNMKLNPGVEPNAVVLEVDVVEKRTGNFSVGAGYSSRDGFVGMVGVGDTNFRGIGDAFNFQFEFSGDNTDAHGYSFMYRKPWLDRRETAVTFRIYNRTYEYYDYNTDGDKLEEYMRKYSGGEITLSRPMNEYQTNYITLKNRKDRYISHEGGPWNRSGDAWAPDAKGNIVNSKEWRDKNFGLTRSITLMHVTDTRDNVYFPMTGDRLSFSGEFGGFGGDFNFRKFTVEENHYIKAGHAQVFALRGMYGRGFGNITEANEYRIGGQTTLRGYRDDQFRGNNMFIGSVEYRFPIVSKVQGALFTDFGAAWDSGWSPKHFHESIGLGLSVQTPVGPIRVDLAHGSKGNRVHFSVGGNF</sequence>
<dbReference type="Pfam" id="PF01103">
    <property type="entry name" value="Omp85"/>
    <property type="match status" value="1"/>
</dbReference>
<keyword evidence="2" id="KW-0812">Transmembrane</keyword>
<feature type="region of interest" description="Disordered" evidence="6">
    <location>
        <begin position="135"/>
        <end position="183"/>
    </location>
</feature>
<evidence type="ECO:0000313" key="9">
    <source>
        <dbReference type="EMBL" id="SHE29861.1"/>
    </source>
</evidence>
<dbReference type="Pfam" id="PF07244">
    <property type="entry name" value="POTRA"/>
    <property type="match status" value="3"/>
</dbReference>
<dbReference type="InterPro" id="IPR000184">
    <property type="entry name" value="Bac_surfAg_D15"/>
</dbReference>
<feature type="region of interest" description="Disordered" evidence="6">
    <location>
        <begin position="49"/>
        <end position="113"/>
    </location>
</feature>
<keyword evidence="5" id="KW-0998">Cell outer membrane</keyword>
<feature type="compositionally biased region" description="Polar residues" evidence="6">
    <location>
        <begin position="60"/>
        <end position="69"/>
    </location>
</feature>
<feature type="compositionally biased region" description="Low complexity" evidence="6">
    <location>
        <begin position="94"/>
        <end position="113"/>
    </location>
</feature>
<dbReference type="InterPro" id="IPR034746">
    <property type="entry name" value="POTRA"/>
</dbReference>
<dbReference type="STRING" id="1123243.SAMN02745190_00082"/>
<keyword evidence="4" id="KW-0472">Membrane</keyword>
<keyword evidence="3 7" id="KW-0732">Signal</keyword>
<dbReference type="RefSeq" id="WP_234988177.1">
    <property type="nucleotide sequence ID" value="NZ_FQUG01000002.1"/>
</dbReference>
<evidence type="ECO:0000256" key="1">
    <source>
        <dbReference type="ARBA" id="ARBA00004370"/>
    </source>
</evidence>
<evidence type="ECO:0000256" key="3">
    <source>
        <dbReference type="ARBA" id="ARBA00022729"/>
    </source>
</evidence>
<evidence type="ECO:0000256" key="5">
    <source>
        <dbReference type="ARBA" id="ARBA00023237"/>
    </source>
</evidence>
<dbReference type="Gene3D" id="3.10.20.310">
    <property type="entry name" value="membrane protein fhac"/>
    <property type="match status" value="3"/>
</dbReference>
<dbReference type="Gene3D" id="2.40.160.50">
    <property type="entry name" value="membrane protein fhac: a member of the omp85/tpsb transporter family"/>
    <property type="match status" value="1"/>
</dbReference>
<keyword evidence="10" id="KW-1185">Reference proteome</keyword>
<protein>
    <submittedName>
        <fullName evidence="9">Beta-barrel assembly machine subunit BamA</fullName>
    </submittedName>
</protein>
<dbReference type="PROSITE" id="PS51779">
    <property type="entry name" value="POTRA"/>
    <property type="match status" value="1"/>
</dbReference>
<evidence type="ECO:0000256" key="2">
    <source>
        <dbReference type="ARBA" id="ARBA00022692"/>
    </source>
</evidence>
<feature type="chain" id="PRO_5012702585" evidence="7">
    <location>
        <begin position="30"/>
        <end position="747"/>
    </location>
</feature>
<gene>
    <name evidence="9" type="ORF">SAMN02745190_00082</name>
</gene>
<accession>A0A1M4SCD5</accession>
<dbReference type="InterPro" id="IPR039910">
    <property type="entry name" value="D15-like"/>
</dbReference>
<proteinExistence type="predicted"/>